<proteinExistence type="inferred from homology"/>
<sequence>TSTELFLRIPLIILILECFKLHFLHIATLMYSDALYYIRLSYVLCHIIISLKKKSSKTKPYFQDWDRLHAAFWDMQAYWNMLERKRKQLERQHIGGQALHSTLPQSIKHIQLDLRDLMSQVSNQMSYMRSSWMKPTSPTARAPLSPENRSQTLWDSRVEGYVILRDLDLYLTKLARDFLLLASKTTASDSPLADVLACLWPPSALNPSRNQ</sequence>
<gene>
    <name evidence="5" type="primary">LOC115593672</name>
</gene>
<accession>A0A671Y470</accession>
<dbReference type="AlphaFoldDB" id="A0A671Y470"/>
<keyword evidence="6" id="KW-1185">Reference proteome</keyword>
<evidence type="ECO:0000313" key="5">
    <source>
        <dbReference type="Ensembl" id="ENSSAUP00010057213.1"/>
    </source>
</evidence>
<evidence type="ECO:0000313" key="6">
    <source>
        <dbReference type="Proteomes" id="UP000472265"/>
    </source>
</evidence>
<dbReference type="PANTHER" id="PTHR21353:SF9">
    <property type="match status" value="1"/>
</dbReference>
<dbReference type="GO" id="GO:0005125">
    <property type="term" value="F:cytokine activity"/>
    <property type="evidence" value="ECO:0007669"/>
    <property type="project" value="UniProtKB-KW"/>
</dbReference>
<keyword evidence="4" id="KW-0964">Secreted</keyword>
<organism evidence="5 6">
    <name type="scientific">Sparus aurata</name>
    <name type="common">Gilthead sea bream</name>
    <dbReference type="NCBI Taxonomy" id="8175"/>
    <lineage>
        <taxon>Eukaryota</taxon>
        <taxon>Metazoa</taxon>
        <taxon>Chordata</taxon>
        <taxon>Craniata</taxon>
        <taxon>Vertebrata</taxon>
        <taxon>Euteleostomi</taxon>
        <taxon>Actinopterygii</taxon>
        <taxon>Neopterygii</taxon>
        <taxon>Teleostei</taxon>
        <taxon>Neoteleostei</taxon>
        <taxon>Acanthomorphata</taxon>
        <taxon>Eupercaria</taxon>
        <taxon>Spariformes</taxon>
        <taxon>Sparidae</taxon>
        <taxon>Sparus</taxon>
    </lineage>
</organism>
<dbReference type="GO" id="GO:0007166">
    <property type="term" value="P:cell surface receptor signaling pathway"/>
    <property type="evidence" value="ECO:0007669"/>
    <property type="project" value="TreeGrafter"/>
</dbReference>
<dbReference type="Proteomes" id="UP000472265">
    <property type="component" value="Chromosome 13"/>
</dbReference>
<keyword evidence="3" id="KW-0202">Cytokine</keyword>
<reference evidence="5" key="3">
    <citation type="submission" date="2025-09" db="UniProtKB">
        <authorList>
            <consortium name="Ensembl"/>
        </authorList>
    </citation>
    <scope>IDENTIFICATION</scope>
</reference>
<reference evidence="5" key="1">
    <citation type="submission" date="2021-04" db="EMBL/GenBank/DDBJ databases">
        <authorList>
            <consortium name="Wellcome Sanger Institute Data Sharing"/>
        </authorList>
    </citation>
    <scope>NUCLEOTIDE SEQUENCE [LARGE SCALE GENOMIC DNA]</scope>
</reference>
<dbReference type="GO" id="GO:0005615">
    <property type="term" value="C:extracellular space"/>
    <property type="evidence" value="ECO:0007669"/>
    <property type="project" value="UniProtKB-KW"/>
</dbReference>
<evidence type="ECO:0008006" key="7">
    <source>
        <dbReference type="Google" id="ProtNLM"/>
    </source>
</evidence>
<reference evidence="5" key="2">
    <citation type="submission" date="2025-08" db="UniProtKB">
        <authorList>
            <consortium name="Ensembl"/>
        </authorList>
    </citation>
    <scope>IDENTIFICATION</scope>
</reference>
<dbReference type="InterPro" id="IPR010681">
    <property type="entry name" value="PRF/CT"/>
</dbReference>
<dbReference type="GeneTree" id="ENSGT00940000176842"/>
<name>A0A671Y470_SPAAU</name>
<evidence type="ECO:0000256" key="2">
    <source>
        <dbReference type="ARBA" id="ARBA00007432"/>
    </source>
</evidence>
<dbReference type="SUPFAM" id="SSF47266">
    <property type="entry name" value="4-helical cytokines"/>
    <property type="match status" value="1"/>
</dbReference>
<dbReference type="PANTHER" id="PTHR21353">
    <property type="match status" value="1"/>
</dbReference>
<dbReference type="Ensembl" id="ENSSAUT00010060075.1">
    <property type="protein sequence ID" value="ENSSAUP00010057213.1"/>
    <property type="gene ID" value="ENSSAUG00010023412.1"/>
</dbReference>
<comment type="similarity">
    <text evidence="2">Belongs to the IL-6 superfamily.</text>
</comment>
<protein>
    <recommendedName>
        <fullName evidence="7">Ciliary neurotrophic factor</fullName>
    </recommendedName>
</protein>
<evidence type="ECO:0000256" key="4">
    <source>
        <dbReference type="ARBA" id="ARBA00022525"/>
    </source>
</evidence>
<comment type="subcellular location">
    <subcellularLocation>
        <location evidence="1">Secreted</location>
    </subcellularLocation>
</comment>
<dbReference type="Gene3D" id="1.20.1250.10">
    <property type="match status" value="1"/>
</dbReference>
<dbReference type="InterPro" id="IPR009079">
    <property type="entry name" value="4_helix_cytokine-like_core"/>
</dbReference>
<evidence type="ECO:0000256" key="3">
    <source>
        <dbReference type="ARBA" id="ARBA00022514"/>
    </source>
</evidence>
<evidence type="ECO:0000256" key="1">
    <source>
        <dbReference type="ARBA" id="ARBA00004613"/>
    </source>
</evidence>